<protein>
    <submittedName>
        <fullName evidence="4">Uncharacterized protein</fullName>
    </submittedName>
</protein>
<keyword evidence="2" id="KW-0812">Transmembrane</keyword>
<evidence type="ECO:0000313" key="4">
    <source>
        <dbReference type="EMBL" id="RPA86096.1"/>
    </source>
</evidence>
<feature type="transmembrane region" description="Helical" evidence="2">
    <location>
        <begin position="770"/>
        <end position="790"/>
    </location>
</feature>
<feature type="transmembrane region" description="Helical" evidence="2">
    <location>
        <begin position="698"/>
        <end position="719"/>
    </location>
</feature>
<keyword evidence="3" id="KW-0732">Signal</keyword>
<feature type="compositionally biased region" description="Basic and acidic residues" evidence="1">
    <location>
        <begin position="548"/>
        <end position="562"/>
    </location>
</feature>
<feature type="compositionally biased region" description="Basic and acidic residues" evidence="1">
    <location>
        <begin position="438"/>
        <end position="461"/>
    </location>
</feature>
<feature type="compositionally biased region" description="Basic and acidic residues" evidence="1">
    <location>
        <begin position="482"/>
        <end position="495"/>
    </location>
</feature>
<keyword evidence="5" id="KW-1185">Reference proteome</keyword>
<feature type="chain" id="PRO_5018270583" evidence="3">
    <location>
        <begin position="27"/>
        <end position="804"/>
    </location>
</feature>
<reference evidence="4 5" key="1">
    <citation type="journal article" date="2018" name="Nat. Ecol. Evol.">
        <title>Pezizomycetes genomes reveal the molecular basis of ectomycorrhizal truffle lifestyle.</title>
        <authorList>
            <person name="Murat C."/>
            <person name="Payen T."/>
            <person name="Noel B."/>
            <person name="Kuo A."/>
            <person name="Morin E."/>
            <person name="Chen J."/>
            <person name="Kohler A."/>
            <person name="Krizsan K."/>
            <person name="Balestrini R."/>
            <person name="Da Silva C."/>
            <person name="Montanini B."/>
            <person name="Hainaut M."/>
            <person name="Levati E."/>
            <person name="Barry K.W."/>
            <person name="Belfiori B."/>
            <person name="Cichocki N."/>
            <person name="Clum A."/>
            <person name="Dockter R.B."/>
            <person name="Fauchery L."/>
            <person name="Guy J."/>
            <person name="Iotti M."/>
            <person name="Le Tacon F."/>
            <person name="Lindquist E.A."/>
            <person name="Lipzen A."/>
            <person name="Malagnac F."/>
            <person name="Mello A."/>
            <person name="Molinier V."/>
            <person name="Miyauchi S."/>
            <person name="Poulain J."/>
            <person name="Riccioni C."/>
            <person name="Rubini A."/>
            <person name="Sitrit Y."/>
            <person name="Splivallo R."/>
            <person name="Traeger S."/>
            <person name="Wang M."/>
            <person name="Zifcakova L."/>
            <person name="Wipf D."/>
            <person name="Zambonelli A."/>
            <person name="Paolocci F."/>
            <person name="Nowrousian M."/>
            <person name="Ottonello S."/>
            <person name="Baldrian P."/>
            <person name="Spatafora J.W."/>
            <person name="Henrissat B."/>
            <person name="Nagy L.G."/>
            <person name="Aury J.M."/>
            <person name="Wincker P."/>
            <person name="Grigoriev I.V."/>
            <person name="Bonfante P."/>
            <person name="Martin F.M."/>
        </authorList>
    </citation>
    <scope>NUCLEOTIDE SEQUENCE [LARGE SCALE GENOMIC DNA]</scope>
    <source>
        <strain evidence="4 5">RN42</strain>
    </source>
</reference>
<dbReference type="AlphaFoldDB" id="A0A3N4IKA5"/>
<dbReference type="OrthoDB" id="5406607at2759"/>
<feature type="transmembrane region" description="Helical" evidence="2">
    <location>
        <begin position="312"/>
        <end position="333"/>
    </location>
</feature>
<accession>A0A3N4IKA5</accession>
<dbReference type="EMBL" id="ML119651">
    <property type="protein sequence ID" value="RPA86096.1"/>
    <property type="molecule type" value="Genomic_DNA"/>
</dbReference>
<dbReference type="Proteomes" id="UP000275078">
    <property type="component" value="Unassembled WGS sequence"/>
</dbReference>
<feature type="region of interest" description="Disordered" evidence="1">
    <location>
        <begin position="435"/>
        <end position="620"/>
    </location>
</feature>
<gene>
    <name evidence="4" type="ORF">BJ508DRAFT_358598</name>
</gene>
<keyword evidence="2" id="KW-0472">Membrane</keyword>
<feature type="transmembrane region" description="Helical" evidence="2">
    <location>
        <begin position="731"/>
        <end position="750"/>
    </location>
</feature>
<evidence type="ECO:0000313" key="5">
    <source>
        <dbReference type="Proteomes" id="UP000275078"/>
    </source>
</evidence>
<evidence type="ECO:0000256" key="3">
    <source>
        <dbReference type="SAM" id="SignalP"/>
    </source>
</evidence>
<proteinExistence type="predicted"/>
<evidence type="ECO:0000256" key="1">
    <source>
        <dbReference type="SAM" id="MobiDB-lite"/>
    </source>
</evidence>
<sequence length="804" mass="89887">MRRPPRPHLSTTLLTLLPLLLLAADAFPHPFPSPQTDTGSTPSSSSGADDGIKVWPNGYFKTDASGNKVLEPGLYCRDARPQDILLYFLLNYVTHAFTLKSFPGDGAIYSVSLSLLSLLFPYAGILKAWDSIRSGTLRKKPDLDRAREAGALAIVGRDYGWKPSPKGGERIWCWNTSKDVRGRVSTWASLIGDAEKTEESVRGRYERGAMTEAERRKRPPIPKVSLTFDDPHPLLPLNPKHVSLHGQIKLPPGYRLLTLPYNVPVVPIFGDPAPETTLAFSHNWPKSLTSIVQIVFSCITIYRSRGPQIRNYGYAAYSLTLVPYMLMTFLNLLSHIFTPDFPAVYLVSTGVMDEAKARGGIFEGVVGRVAVDRVEDIAGNAGDAESDNEERIPGFPVHFREKDINGGRAFVVGFDSKPGTPMGFRPTERRVGASLEEISEKNFEPRDSNTSEHARRERERNGGSGTSEYARRQQDTAYNPPSHRERDRRSSRERSSTSTHPHRERGSGTSDHPRRERGSNTSSRPHRGHTRNPSGQELLAYPTPSENMPRDSSDRHSAERPRHSSSRTRSHPERQRPDPVLTQPRATSDSLGVPRHPAQDPDASFNSSRPVSELLPHPSQQSRFAGPAAFLEAILDIPYVVVAAPTKSDSWLKKHVFHRNTFKAAELAPPQPQLLLSCLSLPPVPYKHKRWYSPRSRWFRGVLIIWLIIVPYLVIYAFTRWEKGERSTPAMRGWILAWLSMGQILGLGMVGVWKEWRGIGENWKDRWKGGWGALCILAYAVPAIGGMVMVGKMQKEGGICEYIS</sequence>
<organism evidence="4 5">
    <name type="scientific">Ascobolus immersus RN42</name>
    <dbReference type="NCBI Taxonomy" id="1160509"/>
    <lineage>
        <taxon>Eukaryota</taxon>
        <taxon>Fungi</taxon>
        <taxon>Dikarya</taxon>
        <taxon>Ascomycota</taxon>
        <taxon>Pezizomycotina</taxon>
        <taxon>Pezizomycetes</taxon>
        <taxon>Pezizales</taxon>
        <taxon>Ascobolaceae</taxon>
        <taxon>Ascobolus</taxon>
    </lineage>
</organism>
<name>A0A3N4IKA5_ASCIM</name>
<feature type="signal peptide" evidence="3">
    <location>
        <begin position="1"/>
        <end position="26"/>
    </location>
</feature>
<keyword evidence="2" id="KW-1133">Transmembrane helix</keyword>
<evidence type="ECO:0000256" key="2">
    <source>
        <dbReference type="SAM" id="Phobius"/>
    </source>
</evidence>